<name>A0A8J7FPQ5_9GAMM</name>
<dbReference type="GO" id="GO:0003677">
    <property type="term" value="F:DNA binding"/>
    <property type="evidence" value="ECO:0007669"/>
    <property type="project" value="UniProtKB-UniRule"/>
</dbReference>
<comment type="caution">
    <text evidence="6">The sequence shown here is derived from an EMBL/GenBank/DDBJ whole genome shotgun (WGS) entry which is preliminary data.</text>
</comment>
<accession>A0A8J7FPQ5</accession>
<evidence type="ECO:0000256" key="3">
    <source>
        <dbReference type="ARBA" id="ARBA00023163"/>
    </source>
</evidence>
<protein>
    <submittedName>
        <fullName evidence="6">TetR/AcrR family transcriptional regulator</fullName>
    </submittedName>
</protein>
<gene>
    <name evidence="6" type="ORF">IOQ59_12135</name>
</gene>
<feature type="DNA-binding region" description="H-T-H motif" evidence="4">
    <location>
        <begin position="39"/>
        <end position="58"/>
    </location>
</feature>
<dbReference type="SUPFAM" id="SSF46689">
    <property type="entry name" value="Homeodomain-like"/>
    <property type="match status" value="1"/>
</dbReference>
<evidence type="ECO:0000313" key="7">
    <source>
        <dbReference type="Proteomes" id="UP000640333"/>
    </source>
</evidence>
<evidence type="ECO:0000256" key="2">
    <source>
        <dbReference type="ARBA" id="ARBA00023125"/>
    </source>
</evidence>
<dbReference type="SUPFAM" id="SSF48498">
    <property type="entry name" value="Tetracyclin repressor-like, C-terminal domain"/>
    <property type="match status" value="1"/>
</dbReference>
<dbReference type="RefSeq" id="WP_193953643.1">
    <property type="nucleotide sequence ID" value="NZ_JADEYS010000011.1"/>
</dbReference>
<reference evidence="6" key="1">
    <citation type="submission" date="2020-10" db="EMBL/GenBank/DDBJ databases">
        <title>Bacterium isolated from coastal waters sediment.</title>
        <authorList>
            <person name="Chen R.-J."/>
            <person name="Lu D.-C."/>
            <person name="Zhu K.-L."/>
            <person name="Du Z.-J."/>
        </authorList>
    </citation>
    <scope>NUCLEOTIDE SEQUENCE</scope>
    <source>
        <strain evidence="6">N1Y112</strain>
    </source>
</reference>
<proteinExistence type="predicted"/>
<keyword evidence="7" id="KW-1185">Reference proteome</keyword>
<organism evidence="6 7">
    <name type="scientific">Pontibacterium sinense</name>
    <dbReference type="NCBI Taxonomy" id="2781979"/>
    <lineage>
        <taxon>Bacteria</taxon>
        <taxon>Pseudomonadati</taxon>
        <taxon>Pseudomonadota</taxon>
        <taxon>Gammaproteobacteria</taxon>
        <taxon>Oceanospirillales</taxon>
        <taxon>Oceanospirillaceae</taxon>
        <taxon>Pontibacterium</taxon>
    </lineage>
</organism>
<dbReference type="Gene3D" id="1.10.357.10">
    <property type="entry name" value="Tetracycline Repressor, domain 2"/>
    <property type="match status" value="1"/>
</dbReference>
<dbReference type="PROSITE" id="PS50977">
    <property type="entry name" value="HTH_TETR_2"/>
    <property type="match status" value="1"/>
</dbReference>
<dbReference type="Pfam" id="PF02909">
    <property type="entry name" value="TetR_C_1"/>
    <property type="match status" value="1"/>
</dbReference>
<dbReference type="AlphaFoldDB" id="A0A8J7FPQ5"/>
<evidence type="ECO:0000256" key="4">
    <source>
        <dbReference type="PROSITE-ProRule" id="PRU00335"/>
    </source>
</evidence>
<evidence type="ECO:0000256" key="1">
    <source>
        <dbReference type="ARBA" id="ARBA00023015"/>
    </source>
</evidence>
<sequence length="184" mass="20474">MAVKARKRGRPAQDQSQLTAELIVLSARRLMQENGKVPSIRQVSSVLGVDPMAIYHYFSSKSVLLEALTISLIEDIYDPKEGRKWQDELEQLCKSYLELLRTHPGLLETLLSIKAFGPAQVFNQRLAIILAPLELSQSAFTQAQDLLVDYMHGVALAIQCNPDNLSSNCIDGPLSLIRLGLESR</sequence>
<dbReference type="Pfam" id="PF00440">
    <property type="entry name" value="TetR_N"/>
    <property type="match status" value="1"/>
</dbReference>
<dbReference type="Proteomes" id="UP000640333">
    <property type="component" value="Unassembled WGS sequence"/>
</dbReference>
<dbReference type="InterPro" id="IPR009057">
    <property type="entry name" value="Homeodomain-like_sf"/>
</dbReference>
<dbReference type="InterPro" id="IPR036271">
    <property type="entry name" value="Tet_transcr_reg_TetR-rel_C_sf"/>
</dbReference>
<dbReference type="PRINTS" id="PR00455">
    <property type="entry name" value="HTHTETR"/>
</dbReference>
<keyword evidence="1" id="KW-0805">Transcription regulation</keyword>
<evidence type="ECO:0000259" key="5">
    <source>
        <dbReference type="PROSITE" id="PS50977"/>
    </source>
</evidence>
<dbReference type="InterPro" id="IPR001647">
    <property type="entry name" value="HTH_TetR"/>
</dbReference>
<evidence type="ECO:0000313" key="6">
    <source>
        <dbReference type="EMBL" id="MBE9398007.1"/>
    </source>
</evidence>
<keyword evidence="2 4" id="KW-0238">DNA-binding</keyword>
<keyword evidence="3" id="KW-0804">Transcription</keyword>
<dbReference type="InterPro" id="IPR004111">
    <property type="entry name" value="Repressor_TetR_C"/>
</dbReference>
<dbReference type="EMBL" id="JADEYS010000011">
    <property type="protein sequence ID" value="MBE9398007.1"/>
    <property type="molecule type" value="Genomic_DNA"/>
</dbReference>
<dbReference type="GO" id="GO:0045892">
    <property type="term" value="P:negative regulation of DNA-templated transcription"/>
    <property type="evidence" value="ECO:0007669"/>
    <property type="project" value="InterPro"/>
</dbReference>
<feature type="domain" description="HTH tetR-type" evidence="5">
    <location>
        <begin position="17"/>
        <end position="76"/>
    </location>
</feature>